<dbReference type="GO" id="GO:0005886">
    <property type="term" value="C:plasma membrane"/>
    <property type="evidence" value="ECO:0007669"/>
    <property type="project" value="UniProtKB-SubCell"/>
</dbReference>
<protein>
    <submittedName>
        <fullName evidence="9">ComEC/Rec2 family competence protein</fullName>
    </submittedName>
</protein>
<proteinExistence type="predicted"/>
<dbReference type="InterPro" id="IPR004477">
    <property type="entry name" value="ComEC_N"/>
</dbReference>
<name>A0A964FH40_9CYAN</name>
<feature type="transmembrane region" description="Helical" evidence="6">
    <location>
        <begin position="469"/>
        <end position="490"/>
    </location>
</feature>
<evidence type="ECO:0000313" key="9">
    <source>
        <dbReference type="EMBL" id="MCC0177254.1"/>
    </source>
</evidence>
<feature type="transmembrane region" description="Helical" evidence="6">
    <location>
        <begin position="285"/>
        <end position="306"/>
    </location>
</feature>
<accession>A0A964FH40</accession>
<dbReference type="EMBL" id="JADWDC010000019">
    <property type="protein sequence ID" value="MCC0177254.1"/>
    <property type="molecule type" value="Genomic_DNA"/>
</dbReference>
<evidence type="ECO:0000256" key="6">
    <source>
        <dbReference type="SAM" id="Phobius"/>
    </source>
</evidence>
<keyword evidence="4 6" id="KW-1133">Transmembrane helix</keyword>
<feature type="transmembrane region" description="Helical" evidence="6">
    <location>
        <begin position="6"/>
        <end position="23"/>
    </location>
</feature>
<evidence type="ECO:0000256" key="2">
    <source>
        <dbReference type="ARBA" id="ARBA00022475"/>
    </source>
</evidence>
<keyword evidence="10" id="KW-1185">Reference proteome</keyword>
<feature type="transmembrane region" description="Helical" evidence="6">
    <location>
        <begin position="327"/>
        <end position="345"/>
    </location>
</feature>
<comment type="subcellular location">
    <subcellularLocation>
        <location evidence="1">Cell membrane</location>
        <topology evidence="1">Multi-pass membrane protein</topology>
    </subcellularLocation>
</comment>
<organism evidence="9 10">
    <name type="scientific">Waterburya agarophytonicola KI4</name>
    <dbReference type="NCBI Taxonomy" id="2874699"/>
    <lineage>
        <taxon>Bacteria</taxon>
        <taxon>Bacillati</taxon>
        <taxon>Cyanobacteriota</taxon>
        <taxon>Cyanophyceae</taxon>
        <taxon>Pleurocapsales</taxon>
        <taxon>Hyellaceae</taxon>
        <taxon>Waterburya</taxon>
        <taxon>Waterburya agarophytonicola</taxon>
    </lineage>
</organism>
<evidence type="ECO:0000259" key="7">
    <source>
        <dbReference type="Pfam" id="PF03772"/>
    </source>
</evidence>
<feature type="transmembrane region" description="Helical" evidence="6">
    <location>
        <begin position="431"/>
        <end position="449"/>
    </location>
</feature>
<evidence type="ECO:0000256" key="1">
    <source>
        <dbReference type="ARBA" id="ARBA00004651"/>
    </source>
</evidence>
<dbReference type="Pfam" id="PF03772">
    <property type="entry name" value="Competence"/>
    <property type="match status" value="1"/>
</dbReference>
<dbReference type="Proteomes" id="UP000729733">
    <property type="component" value="Unassembled WGS sequence"/>
</dbReference>
<feature type="transmembrane region" description="Helical" evidence="6">
    <location>
        <begin position="375"/>
        <end position="397"/>
    </location>
</feature>
<comment type="caution">
    <text evidence="9">The sequence shown here is derived from an EMBL/GenBank/DDBJ whole genome shotgun (WGS) entry which is preliminary data.</text>
</comment>
<reference evidence="9" key="1">
    <citation type="journal article" date="2021" name="Antonie Van Leeuwenhoek">
        <title>Draft genome and description of Waterburya agarophytonicola gen. nov. sp. nov. (Pleurocapsales, Cyanobacteria): a seaweed symbiont.</title>
        <authorList>
            <person name="Bonthond G."/>
            <person name="Shalygin S."/>
            <person name="Bayer T."/>
            <person name="Weinberger F."/>
        </authorList>
    </citation>
    <scope>NUCLEOTIDE SEQUENCE</scope>
    <source>
        <strain evidence="9">KI4</strain>
    </source>
</reference>
<keyword evidence="2" id="KW-1003">Cell membrane</keyword>
<feature type="transmembrane region" description="Helical" evidence="6">
    <location>
        <begin position="502"/>
        <end position="519"/>
    </location>
</feature>
<feature type="transmembrane region" description="Helical" evidence="6">
    <location>
        <begin position="351"/>
        <end position="368"/>
    </location>
</feature>
<dbReference type="PANTHER" id="PTHR30619">
    <property type="entry name" value="DNA INTERNALIZATION/COMPETENCE PROTEIN COMEC/REC2"/>
    <property type="match status" value="1"/>
</dbReference>
<evidence type="ECO:0000259" key="8">
    <source>
        <dbReference type="Pfam" id="PF13567"/>
    </source>
</evidence>
<dbReference type="AlphaFoldDB" id="A0A964FH40"/>
<keyword evidence="5 6" id="KW-0472">Membrane</keyword>
<evidence type="ECO:0000256" key="3">
    <source>
        <dbReference type="ARBA" id="ARBA00022692"/>
    </source>
</evidence>
<dbReference type="InterPro" id="IPR025405">
    <property type="entry name" value="DUF4131"/>
</dbReference>
<feature type="domain" description="DUF4131" evidence="8">
    <location>
        <begin position="39"/>
        <end position="190"/>
    </location>
</feature>
<dbReference type="PANTHER" id="PTHR30619:SF1">
    <property type="entry name" value="RECOMBINATION PROTEIN 2"/>
    <property type="match status" value="1"/>
</dbReference>
<dbReference type="NCBIfam" id="TIGR00360">
    <property type="entry name" value="ComEC_N-term"/>
    <property type="match status" value="1"/>
</dbReference>
<feature type="transmembrane region" description="Helical" evidence="6">
    <location>
        <begin position="35"/>
        <end position="56"/>
    </location>
</feature>
<evidence type="ECO:0000313" key="10">
    <source>
        <dbReference type="Proteomes" id="UP000729733"/>
    </source>
</evidence>
<evidence type="ECO:0000256" key="4">
    <source>
        <dbReference type="ARBA" id="ARBA00022989"/>
    </source>
</evidence>
<evidence type="ECO:0000256" key="5">
    <source>
        <dbReference type="ARBA" id="ARBA00023136"/>
    </source>
</evidence>
<dbReference type="InterPro" id="IPR052159">
    <property type="entry name" value="Competence_DNA_uptake"/>
</dbReference>
<feature type="transmembrane region" description="Helical" evidence="6">
    <location>
        <begin position="254"/>
        <end position="273"/>
    </location>
</feature>
<feature type="domain" description="ComEC/Rec2-related protein" evidence="7">
    <location>
        <begin position="233"/>
        <end position="494"/>
    </location>
</feature>
<keyword evidence="3 6" id="KW-0812">Transmembrane</keyword>
<dbReference type="RefSeq" id="WP_229640310.1">
    <property type="nucleotide sequence ID" value="NZ_JADWDC010000019.1"/>
</dbReference>
<dbReference type="Pfam" id="PF13567">
    <property type="entry name" value="DUF4131"/>
    <property type="match status" value="1"/>
</dbReference>
<gene>
    <name evidence="9" type="ORF">I4641_09725</name>
</gene>
<feature type="transmembrane region" description="Helical" evidence="6">
    <location>
        <begin position="62"/>
        <end position="79"/>
    </location>
</feature>
<sequence>MTPISWIVICLAYIVGLLVTNFLTVTTSGITAEQLLQQIALVSGLVVIIGIVLRKLRISLKVWWAATIVAILAILYFQLRIPQPDTKDVVYQVSKVENEVVTVVGKVISEPRLNASHKIKFWLKATEINHNEPVSGKLYVSLPLLQSTGINLGEEIKLKGILYIPQAATTAGAFDFGKYLARQGIFAGMQGLEVIDHSLDEPRLRWWKLRRRIVRSHLRGLGSPEGQLVSSMVLGRKAVDLPADLRDRFIEAGLAHVLAASGFHVSLLLGLILKLTNRLRAKPRLIIGISTLIVYLGLTGIQASVLRACLMGSAVLVAMTLATKVKPLGSLLLVATLILLFNPLFVGDLGFQLSFLATFGLIVTMPGLQSSLDWLPPTIATSIAVPLAASIWVLPLLCYQFNIVATYSIIVNILCTPLIVVISLGGMISAIAGLILPIAGSAIAWLLLYPTKILITAVNLFTSLPGSSWVIGQISLGILSIIYSLLFFVWLDKKWRNKWRSILLLIISLIIIPIGYKHFNLTQITVIPSQLEPVIVIQDRGKTVLVNSGSANTFKYTVLPFLNHQGINHLNYYFDLNPNFESNSSQIGDRISIEHIISTPQDISEKQQSNNLSIKTNNFKIDCDRSRGILKLEMAEEIWLILGKVKLSAIQIQEYTQENQLSQKSIAIITSSLPSDWLQLNPQTIISSFSPTESTRRNLPKPYFYNLKQNGAIAWTPEKRLHQTQKTLSNSIF</sequence>